<dbReference type="Pfam" id="PF09587">
    <property type="entry name" value="PGA_cap"/>
    <property type="match status" value="1"/>
</dbReference>
<comment type="similarity">
    <text evidence="1">Belongs to the CapA family.</text>
</comment>
<comment type="caution">
    <text evidence="3">The sequence shown here is derived from an EMBL/GenBank/DDBJ whole genome shotgun (WGS) entry which is preliminary data.</text>
</comment>
<dbReference type="EMBL" id="JABKKJ010000001">
    <property type="protein sequence ID" value="NPE24248.1"/>
    <property type="molecule type" value="Genomic_DNA"/>
</dbReference>
<feature type="domain" description="Capsule synthesis protein CapA" evidence="2">
    <location>
        <begin position="50"/>
        <end position="291"/>
    </location>
</feature>
<dbReference type="CDD" id="cd07381">
    <property type="entry name" value="MPP_CapA"/>
    <property type="match status" value="1"/>
</dbReference>
<reference evidence="3 4" key="1">
    <citation type="submission" date="2020-05" db="EMBL/GenBank/DDBJ databases">
        <title>Distinct polysaccharide utilization as determinants for interspecies competition between intestinal Prevotella spp.</title>
        <authorList>
            <person name="Galvez E.J.C."/>
            <person name="Iljazovic A."/>
            <person name="Strowig T."/>
        </authorList>
    </citation>
    <scope>NUCLEOTIDE SEQUENCE [LARGE SCALE GENOMIC DNA]</scope>
    <source>
        <strain evidence="3 4">PCHR</strain>
    </source>
</reference>
<evidence type="ECO:0000259" key="2">
    <source>
        <dbReference type="SMART" id="SM00854"/>
    </source>
</evidence>
<evidence type="ECO:0000313" key="4">
    <source>
        <dbReference type="Proteomes" id="UP000820977"/>
    </source>
</evidence>
<dbReference type="Proteomes" id="UP000820977">
    <property type="component" value="Unassembled WGS sequence"/>
</dbReference>
<evidence type="ECO:0000256" key="1">
    <source>
        <dbReference type="ARBA" id="ARBA00005662"/>
    </source>
</evidence>
<dbReference type="SMART" id="SM00854">
    <property type="entry name" value="PGA_cap"/>
    <property type="match status" value="1"/>
</dbReference>
<organism evidence="3 4">
    <name type="scientific">Xylanibacter caecicola</name>
    <dbReference type="NCBI Taxonomy" id="2736294"/>
    <lineage>
        <taxon>Bacteria</taxon>
        <taxon>Pseudomonadati</taxon>
        <taxon>Bacteroidota</taxon>
        <taxon>Bacteroidia</taxon>
        <taxon>Bacteroidales</taxon>
        <taxon>Prevotellaceae</taxon>
        <taxon>Xylanibacter</taxon>
    </lineage>
</organism>
<name>A0ABX2B083_9BACT</name>
<proteinExistence type="inferred from homology"/>
<protein>
    <submittedName>
        <fullName evidence="3">CapA family protein</fullName>
    </submittedName>
</protein>
<dbReference type="RefSeq" id="WP_172343730.1">
    <property type="nucleotide sequence ID" value="NZ_CASYYZ010000014.1"/>
</dbReference>
<dbReference type="PANTHER" id="PTHR33393:SF11">
    <property type="entry name" value="POLYGLUTAMINE SYNTHESIS ACCESSORY PROTEIN RV0574C-RELATED"/>
    <property type="match status" value="1"/>
</dbReference>
<sequence length="369" mass="40043">MAILAALNIAACTSAGTDRQLSVPVVVNDSVVADTDTAGVGMENRRDTFVVSLTGDIMMGTTFPEVRLPANGGKDLFRDVRPFLVNADIAVGNLEGTLCDVEDTSKKKTVHSYSFRTPPAYASLLRDAGYDFLSMANNHAFDFGIDGVMSTEKVLEGQGIKYAGLRGRTAMAVVERDSIRFGFCAFGHNGYTFRTQELDGVKAILDSLKECSDIIVVSFHGGAEGKACRRLPYGKETFLNEDRGSLRDFAHFCIDNGADIVYGHGPHVVRCMEVYKDRFIAYSLGNFCTPYGINTTGISGYAPVVSIKVNRSGEFLSGQIHPFVQRYGIGPRRDTTGVVVKEIRTLTGLDIKGGKISISDNGVIEKDKK</sequence>
<keyword evidence="4" id="KW-1185">Reference proteome</keyword>
<dbReference type="InterPro" id="IPR019079">
    <property type="entry name" value="Capsule_synth_CapA"/>
</dbReference>
<evidence type="ECO:0000313" key="3">
    <source>
        <dbReference type="EMBL" id="NPE24248.1"/>
    </source>
</evidence>
<dbReference type="InterPro" id="IPR029052">
    <property type="entry name" value="Metallo-depent_PP-like"/>
</dbReference>
<gene>
    <name evidence="3" type="ORF">HPS54_01725</name>
</gene>
<dbReference type="SUPFAM" id="SSF56300">
    <property type="entry name" value="Metallo-dependent phosphatases"/>
    <property type="match status" value="1"/>
</dbReference>
<accession>A0ABX2B083</accession>
<dbReference type="InterPro" id="IPR052169">
    <property type="entry name" value="CW_Biosynth-Accessory"/>
</dbReference>
<dbReference type="PANTHER" id="PTHR33393">
    <property type="entry name" value="POLYGLUTAMINE SYNTHESIS ACCESSORY PROTEIN RV0574C-RELATED"/>
    <property type="match status" value="1"/>
</dbReference>
<dbReference type="Gene3D" id="3.60.21.10">
    <property type="match status" value="1"/>
</dbReference>